<organism evidence="2 3">
    <name type="scientific">Portunus trituberculatus</name>
    <name type="common">Swimming crab</name>
    <name type="synonym">Neptunus trituberculatus</name>
    <dbReference type="NCBI Taxonomy" id="210409"/>
    <lineage>
        <taxon>Eukaryota</taxon>
        <taxon>Metazoa</taxon>
        <taxon>Ecdysozoa</taxon>
        <taxon>Arthropoda</taxon>
        <taxon>Crustacea</taxon>
        <taxon>Multicrustacea</taxon>
        <taxon>Malacostraca</taxon>
        <taxon>Eumalacostraca</taxon>
        <taxon>Eucarida</taxon>
        <taxon>Decapoda</taxon>
        <taxon>Pleocyemata</taxon>
        <taxon>Brachyura</taxon>
        <taxon>Eubrachyura</taxon>
        <taxon>Portunoidea</taxon>
        <taxon>Portunidae</taxon>
        <taxon>Portuninae</taxon>
        <taxon>Portunus</taxon>
    </lineage>
</organism>
<feature type="region of interest" description="Disordered" evidence="1">
    <location>
        <begin position="1"/>
        <end position="41"/>
    </location>
</feature>
<dbReference type="AlphaFoldDB" id="A0A5B7FF62"/>
<keyword evidence="3" id="KW-1185">Reference proteome</keyword>
<feature type="compositionally biased region" description="Basic and acidic residues" evidence="1">
    <location>
        <begin position="23"/>
        <end position="33"/>
    </location>
</feature>
<sequence length="60" mass="6515">MHGSCVSPGIARKAPGDLSVSPGEEREEAKEESGSFLSHDVNHQSINHIRVFVTQEDGVR</sequence>
<proteinExistence type="predicted"/>
<evidence type="ECO:0000313" key="3">
    <source>
        <dbReference type="Proteomes" id="UP000324222"/>
    </source>
</evidence>
<evidence type="ECO:0000256" key="1">
    <source>
        <dbReference type="SAM" id="MobiDB-lite"/>
    </source>
</evidence>
<evidence type="ECO:0000313" key="2">
    <source>
        <dbReference type="EMBL" id="MPC46250.1"/>
    </source>
</evidence>
<dbReference type="EMBL" id="VSRR010007116">
    <property type="protein sequence ID" value="MPC46250.1"/>
    <property type="molecule type" value="Genomic_DNA"/>
</dbReference>
<reference evidence="2 3" key="1">
    <citation type="submission" date="2019-05" db="EMBL/GenBank/DDBJ databases">
        <title>Another draft genome of Portunus trituberculatus and its Hox gene families provides insights of decapod evolution.</title>
        <authorList>
            <person name="Jeong J.-H."/>
            <person name="Song I."/>
            <person name="Kim S."/>
            <person name="Choi T."/>
            <person name="Kim D."/>
            <person name="Ryu S."/>
            <person name="Kim W."/>
        </authorList>
    </citation>
    <scope>NUCLEOTIDE SEQUENCE [LARGE SCALE GENOMIC DNA]</scope>
    <source>
        <tissue evidence="2">Muscle</tissue>
    </source>
</reference>
<protein>
    <submittedName>
        <fullName evidence="2">Uncharacterized protein</fullName>
    </submittedName>
</protein>
<dbReference type="Proteomes" id="UP000324222">
    <property type="component" value="Unassembled WGS sequence"/>
</dbReference>
<comment type="caution">
    <text evidence="2">The sequence shown here is derived from an EMBL/GenBank/DDBJ whole genome shotgun (WGS) entry which is preliminary data.</text>
</comment>
<accession>A0A5B7FF62</accession>
<gene>
    <name evidence="2" type="ORF">E2C01_039964</name>
</gene>
<name>A0A5B7FF62_PORTR</name>